<protein>
    <submittedName>
        <fullName evidence="2">Uncharacterized protein</fullName>
    </submittedName>
</protein>
<evidence type="ECO:0000313" key="2">
    <source>
        <dbReference type="EMBL" id="EOR96647.1"/>
    </source>
</evidence>
<keyword evidence="1" id="KW-1133">Transmembrane helix</keyword>
<reference evidence="2 3" key="1">
    <citation type="journal article" date="2013" name="Genome Announc.">
        <title>Draft Genome Sequence of Arcticibacter svalbardensis Strain MN12-7T, a Member of the Family Sphingobacteriaceae Isolated from an Arctic Soil Sample.</title>
        <authorList>
            <person name="Shivaji S."/>
            <person name="Ara S."/>
            <person name="Prasad S."/>
            <person name="Manasa B.P."/>
            <person name="Begum Z."/>
            <person name="Singh A."/>
            <person name="Kumar Pinnaka A."/>
        </authorList>
    </citation>
    <scope>NUCLEOTIDE SEQUENCE [LARGE SCALE GENOMIC DNA]</scope>
    <source>
        <strain evidence="2 3">MN12-7</strain>
    </source>
</reference>
<name>R9GXY9_9SPHI</name>
<feature type="transmembrane region" description="Helical" evidence="1">
    <location>
        <begin position="20"/>
        <end position="41"/>
    </location>
</feature>
<keyword evidence="1" id="KW-0472">Membrane</keyword>
<keyword evidence="3" id="KW-1185">Reference proteome</keyword>
<keyword evidence="1" id="KW-0812">Transmembrane</keyword>
<organism evidence="2 3">
    <name type="scientific">Arcticibacter svalbardensis MN12-7</name>
    <dbReference type="NCBI Taxonomy" id="1150600"/>
    <lineage>
        <taxon>Bacteria</taxon>
        <taxon>Pseudomonadati</taxon>
        <taxon>Bacteroidota</taxon>
        <taxon>Sphingobacteriia</taxon>
        <taxon>Sphingobacteriales</taxon>
        <taxon>Sphingobacteriaceae</taxon>
        <taxon>Arcticibacter</taxon>
    </lineage>
</organism>
<dbReference type="AlphaFoldDB" id="R9GXY9"/>
<evidence type="ECO:0000256" key="1">
    <source>
        <dbReference type="SAM" id="Phobius"/>
    </source>
</evidence>
<evidence type="ECO:0000313" key="3">
    <source>
        <dbReference type="Proteomes" id="UP000014174"/>
    </source>
</evidence>
<dbReference type="PATRIC" id="fig|1150600.3.peg.69"/>
<proteinExistence type="predicted"/>
<dbReference type="eggNOG" id="COG4299">
    <property type="taxonomic scope" value="Bacteria"/>
</dbReference>
<sequence length="82" mass="9244">MVCLVDLKGIKGWYNWIKPAGVSTLTCYLLPYVHIALLQMITFRLPLELHSGGIGLTKSFLFSLIIIQIVGFLGKQKIRLKL</sequence>
<comment type="caution">
    <text evidence="2">The sequence shown here is derived from an EMBL/GenBank/DDBJ whole genome shotgun (WGS) entry which is preliminary data.</text>
</comment>
<accession>R9GXY9</accession>
<dbReference type="EMBL" id="AQPN01000002">
    <property type="protein sequence ID" value="EOR96647.1"/>
    <property type="molecule type" value="Genomic_DNA"/>
</dbReference>
<gene>
    <name evidence="2" type="ORF">ADIARSV_0070</name>
</gene>
<dbReference type="Proteomes" id="UP000014174">
    <property type="component" value="Unassembled WGS sequence"/>
</dbReference>
<dbReference type="STRING" id="1150600.ADIARSV_0070"/>
<feature type="transmembrane region" description="Helical" evidence="1">
    <location>
        <begin position="53"/>
        <end position="74"/>
    </location>
</feature>